<feature type="transmembrane region" description="Helical" evidence="19">
    <location>
        <begin position="168"/>
        <end position="190"/>
    </location>
</feature>
<evidence type="ECO:0000256" key="18">
    <source>
        <dbReference type="ARBA" id="ARBA00049504"/>
    </source>
</evidence>
<gene>
    <name evidence="19 22" type="primary">cobS</name>
    <name evidence="24" type="ORF">DW068_13630</name>
    <name evidence="23" type="ORF">DW972_08130</name>
    <name evidence="25" type="ORF">DWZ29_10120</name>
    <name evidence="22" type="ORF">DXD91_06445</name>
    <name evidence="21" type="ORF">ERS852450_00808</name>
    <name evidence="20" type="ORF">ERS852578_00785</name>
</gene>
<evidence type="ECO:0000256" key="16">
    <source>
        <dbReference type="ARBA" id="ARBA00032853"/>
    </source>
</evidence>
<evidence type="ECO:0000313" key="24">
    <source>
        <dbReference type="EMBL" id="RHK35391.1"/>
    </source>
</evidence>
<dbReference type="HAMAP" id="MF_00719">
    <property type="entry name" value="CobS"/>
    <property type="match status" value="1"/>
</dbReference>
<evidence type="ECO:0000256" key="13">
    <source>
        <dbReference type="ARBA" id="ARBA00023136"/>
    </source>
</evidence>
<comment type="function">
    <text evidence="14 19">Joins adenosylcobinamide-GDP and alpha-ribazole to generate adenosylcobalamin (Ado-cobalamin). Also synthesizes adenosylcobalamin 5'-phosphate from adenosylcobinamide-GDP and alpha-ribazole 5'-phosphate.</text>
</comment>
<evidence type="ECO:0000256" key="12">
    <source>
        <dbReference type="ARBA" id="ARBA00022989"/>
    </source>
</evidence>
<dbReference type="GO" id="GO:0005886">
    <property type="term" value="C:plasma membrane"/>
    <property type="evidence" value="ECO:0007669"/>
    <property type="project" value="UniProtKB-SubCell"/>
</dbReference>
<evidence type="ECO:0000256" key="6">
    <source>
        <dbReference type="ARBA" id="ARBA00015850"/>
    </source>
</evidence>
<comment type="catalytic activity">
    <reaction evidence="17 19">
        <text>alpha-ribazole + adenosylcob(III)inamide-GDP = adenosylcob(III)alamin + GMP + H(+)</text>
        <dbReference type="Rhea" id="RHEA:16049"/>
        <dbReference type="ChEBI" id="CHEBI:10329"/>
        <dbReference type="ChEBI" id="CHEBI:15378"/>
        <dbReference type="ChEBI" id="CHEBI:18408"/>
        <dbReference type="ChEBI" id="CHEBI:58115"/>
        <dbReference type="ChEBI" id="CHEBI:60487"/>
        <dbReference type="EC" id="2.7.8.26"/>
    </reaction>
</comment>
<feature type="transmembrane region" description="Helical" evidence="19">
    <location>
        <begin position="36"/>
        <end position="61"/>
    </location>
</feature>
<dbReference type="GeneID" id="75049737"/>
<feature type="transmembrane region" description="Helical" evidence="19">
    <location>
        <begin position="236"/>
        <end position="257"/>
    </location>
</feature>
<comment type="subcellular location">
    <subcellularLocation>
        <location evidence="2 19">Cell membrane</location>
        <topology evidence="2 19">Multi-pass membrane protein</topology>
    </subcellularLocation>
</comment>
<evidence type="ECO:0000256" key="14">
    <source>
        <dbReference type="ARBA" id="ARBA00025228"/>
    </source>
</evidence>
<feature type="transmembrane region" description="Helical" evidence="19">
    <location>
        <begin position="137"/>
        <end position="156"/>
    </location>
</feature>
<dbReference type="EMBL" id="QSEP01000044">
    <property type="protein sequence ID" value="RGZ82613.1"/>
    <property type="molecule type" value="Genomic_DNA"/>
</dbReference>
<evidence type="ECO:0000256" key="3">
    <source>
        <dbReference type="ARBA" id="ARBA00004663"/>
    </source>
</evidence>
<dbReference type="GO" id="GO:0008818">
    <property type="term" value="F:cobalamin 5'-phosphate synthase activity"/>
    <property type="evidence" value="ECO:0007669"/>
    <property type="project" value="UniProtKB-UniRule"/>
</dbReference>
<protein>
    <recommendedName>
        <fullName evidence="6 19">Adenosylcobinamide-GDP ribazoletransferase</fullName>
        <ecNumber evidence="5 19">2.7.8.26</ecNumber>
    </recommendedName>
    <alternativeName>
        <fullName evidence="16 19">Cobalamin synthase</fullName>
    </alternativeName>
    <alternativeName>
        <fullName evidence="15 19">Cobalamin-5'-phosphate synthase</fullName>
    </alternativeName>
</protein>
<keyword evidence="12 19" id="KW-1133">Transmembrane helix</keyword>
<evidence type="ECO:0000256" key="11">
    <source>
        <dbReference type="ARBA" id="ARBA00022842"/>
    </source>
</evidence>
<comment type="cofactor">
    <cofactor evidence="1 19">
        <name>Mg(2+)</name>
        <dbReference type="ChEBI" id="CHEBI:18420"/>
    </cofactor>
</comment>
<feature type="transmembrane region" description="Helical" evidence="19">
    <location>
        <begin position="196"/>
        <end position="215"/>
    </location>
</feature>
<dbReference type="EMBL" id="QRQO01000027">
    <property type="protein sequence ID" value="RHN12417.1"/>
    <property type="molecule type" value="Genomic_DNA"/>
</dbReference>
<dbReference type="Proteomes" id="UP000095679">
    <property type="component" value="Unassembled WGS sequence"/>
</dbReference>
<reference evidence="28 29" key="2">
    <citation type="submission" date="2018-08" db="EMBL/GenBank/DDBJ databases">
        <title>A genome reference for cultivated species of the human gut microbiota.</title>
        <authorList>
            <person name="Zou Y."/>
            <person name="Xue W."/>
            <person name="Luo G."/>
        </authorList>
    </citation>
    <scope>NUCLEOTIDE SEQUENCE [LARGE SCALE GENOMIC DNA]</scope>
    <source>
        <strain evidence="25 30">AF31-17AC</strain>
        <strain evidence="24 29">AF45-14BH</strain>
        <strain evidence="23 31">AM48-23BH</strain>
        <strain evidence="22 28">TM10-1AC</strain>
    </source>
</reference>
<dbReference type="PANTHER" id="PTHR34148">
    <property type="entry name" value="ADENOSYLCOBINAMIDE-GDP RIBAZOLETRANSFERASE"/>
    <property type="match status" value="1"/>
</dbReference>
<evidence type="ECO:0000313" key="26">
    <source>
        <dbReference type="Proteomes" id="UP000095390"/>
    </source>
</evidence>
<dbReference type="InterPro" id="IPR003805">
    <property type="entry name" value="CobS"/>
</dbReference>
<keyword evidence="10 19" id="KW-0812">Transmembrane</keyword>
<evidence type="ECO:0000256" key="2">
    <source>
        <dbReference type="ARBA" id="ARBA00004651"/>
    </source>
</evidence>
<dbReference type="NCBIfam" id="TIGR00317">
    <property type="entry name" value="cobS"/>
    <property type="match status" value="1"/>
</dbReference>
<evidence type="ECO:0000256" key="7">
    <source>
        <dbReference type="ARBA" id="ARBA00022475"/>
    </source>
</evidence>
<feature type="transmembrane region" description="Helical" evidence="19">
    <location>
        <begin position="111"/>
        <end position="131"/>
    </location>
</feature>
<accession>A0A173SCF5</accession>
<evidence type="ECO:0000256" key="10">
    <source>
        <dbReference type="ARBA" id="ARBA00022692"/>
    </source>
</evidence>
<evidence type="ECO:0000256" key="9">
    <source>
        <dbReference type="ARBA" id="ARBA00022679"/>
    </source>
</evidence>
<evidence type="ECO:0000256" key="19">
    <source>
        <dbReference type="HAMAP-Rule" id="MF_00719"/>
    </source>
</evidence>
<evidence type="ECO:0000313" key="30">
    <source>
        <dbReference type="Proteomes" id="UP000283700"/>
    </source>
</evidence>
<keyword evidence="8 19" id="KW-0169">Cobalamin biosynthesis</keyword>
<dbReference type="OrthoDB" id="9794626at2"/>
<evidence type="ECO:0000256" key="4">
    <source>
        <dbReference type="ARBA" id="ARBA00010561"/>
    </source>
</evidence>
<keyword evidence="11 19" id="KW-0460">Magnesium</keyword>
<sequence>MKTQIKRFLLTLGFMTRIPVNVDLGEVKDEDMHKGFLYYPVVGLILGLCDMAVFLLVSLILPEVFGILFAMLANLCLTGAFHLDGLSDTADGIYSARTRERMLEIMKDSRIGTNGAVAMCFDLALKFAGIYYSDIRWLMILLMPIAGKMVQGAIVYKAIYPREKGIGIYVGTVSLGTVIGTVILGLIAMVLAFSCWGVLIFAILFGFAYLFRVYITGKIGGITGDVMGAGNELAEVLLLLVVIVLTKYTGMTPLSLFPF</sequence>
<keyword evidence="9 19" id="KW-0808">Transferase</keyword>
<name>A0A173SCF5_9FIRM</name>
<evidence type="ECO:0000313" key="22">
    <source>
        <dbReference type="EMBL" id="RGI88814.1"/>
    </source>
</evidence>
<dbReference type="Pfam" id="PF02654">
    <property type="entry name" value="CobS"/>
    <property type="match status" value="1"/>
</dbReference>
<evidence type="ECO:0000256" key="5">
    <source>
        <dbReference type="ARBA" id="ARBA00013200"/>
    </source>
</evidence>
<dbReference type="EMBL" id="QRNJ01000065">
    <property type="protein sequence ID" value="RHK35391.1"/>
    <property type="molecule type" value="Genomic_DNA"/>
</dbReference>
<keyword evidence="13 19" id="KW-0472">Membrane</keyword>
<evidence type="ECO:0000313" key="29">
    <source>
        <dbReference type="Proteomes" id="UP000283497"/>
    </source>
</evidence>
<comment type="similarity">
    <text evidence="4 19">Belongs to the CobS family.</text>
</comment>
<organism evidence="20 26">
    <name type="scientific">Anaerobutyricum hallii</name>
    <dbReference type="NCBI Taxonomy" id="39488"/>
    <lineage>
        <taxon>Bacteria</taxon>
        <taxon>Bacillati</taxon>
        <taxon>Bacillota</taxon>
        <taxon>Clostridia</taxon>
        <taxon>Lachnospirales</taxon>
        <taxon>Lachnospiraceae</taxon>
        <taxon>Anaerobutyricum</taxon>
    </lineage>
</organism>
<dbReference type="UniPathway" id="UPA00148">
    <property type="reaction ID" value="UER00238"/>
</dbReference>
<dbReference type="RefSeq" id="WP_005343294.1">
    <property type="nucleotide sequence ID" value="NZ_BLYK01000021.1"/>
</dbReference>
<proteinExistence type="inferred from homology"/>
<dbReference type="AlphaFoldDB" id="A0A173SCF5"/>
<evidence type="ECO:0000313" key="25">
    <source>
        <dbReference type="EMBL" id="RHN12417.1"/>
    </source>
</evidence>
<dbReference type="PANTHER" id="PTHR34148:SF1">
    <property type="entry name" value="ADENOSYLCOBINAMIDE-GDP RIBAZOLETRANSFERASE"/>
    <property type="match status" value="1"/>
</dbReference>
<comment type="catalytic activity">
    <reaction evidence="18 19">
        <text>alpha-ribazole 5'-phosphate + adenosylcob(III)inamide-GDP = adenosylcob(III)alamin 5'-phosphate + GMP + H(+)</text>
        <dbReference type="Rhea" id="RHEA:23560"/>
        <dbReference type="ChEBI" id="CHEBI:15378"/>
        <dbReference type="ChEBI" id="CHEBI:57918"/>
        <dbReference type="ChEBI" id="CHEBI:58115"/>
        <dbReference type="ChEBI" id="CHEBI:60487"/>
        <dbReference type="ChEBI" id="CHEBI:60493"/>
        <dbReference type="EC" id="2.7.8.26"/>
    </reaction>
</comment>
<evidence type="ECO:0000313" key="21">
    <source>
        <dbReference type="EMBL" id="CUN89089.1"/>
    </source>
</evidence>
<dbReference type="Proteomes" id="UP000283700">
    <property type="component" value="Unassembled WGS sequence"/>
</dbReference>
<dbReference type="EMBL" id="QSOE01000031">
    <property type="protein sequence ID" value="RGI88814.1"/>
    <property type="molecule type" value="Genomic_DNA"/>
</dbReference>
<dbReference type="Proteomes" id="UP000095390">
    <property type="component" value="Unassembled WGS sequence"/>
</dbReference>
<keyword evidence="7 19" id="KW-1003">Cell membrane</keyword>
<evidence type="ECO:0000313" key="28">
    <source>
        <dbReference type="Proteomes" id="UP000262524"/>
    </source>
</evidence>
<evidence type="ECO:0000256" key="15">
    <source>
        <dbReference type="ARBA" id="ARBA00032605"/>
    </source>
</evidence>
<dbReference type="GO" id="GO:0009236">
    <property type="term" value="P:cobalamin biosynthetic process"/>
    <property type="evidence" value="ECO:0007669"/>
    <property type="project" value="UniProtKB-UniRule"/>
</dbReference>
<dbReference type="Proteomes" id="UP000262524">
    <property type="component" value="Unassembled WGS sequence"/>
</dbReference>
<evidence type="ECO:0000256" key="1">
    <source>
        <dbReference type="ARBA" id="ARBA00001946"/>
    </source>
</evidence>
<evidence type="ECO:0000313" key="27">
    <source>
        <dbReference type="Proteomes" id="UP000095679"/>
    </source>
</evidence>
<dbReference type="EC" id="2.7.8.26" evidence="5 19"/>
<dbReference type="Proteomes" id="UP000283497">
    <property type="component" value="Unassembled WGS sequence"/>
</dbReference>
<evidence type="ECO:0000313" key="23">
    <source>
        <dbReference type="EMBL" id="RGZ82613.1"/>
    </source>
</evidence>
<dbReference type="EMBL" id="CYYC01000007">
    <property type="protein sequence ID" value="CUM87399.1"/>
    <property type="molecule type" value="Genomic_DNA"/>
</dbReference>
<dbReference type="Proteomes" id="UP000286561">
    <property type="component" value="Unassembled WGS sequence"/>
</dbReference>
<evidence type="ECO:0000256" key="17">
    <source>
        <dbReference type="ARBA" id="ARBA00048623"/>
    </source>
</evidence>
<reference evidence="26 27" key="1">
    <citation type="submission" date="2015-09" db="EMBL/GenBank/DDBJ databases">
        <authorList>
            <consortium name="Pathogen Informatics"/>
        </authorList>
    </citation>
    <scope>NUCLEOTIDE SEQUENCE [LARGE SCALE GENOMIC DNA]</scope>
    <source>
        <strain evidence="21 27">2789STDY5834835</strain>
        <strain evidence="20 26">2789STDY5834966</strain>
    </source>
</reference>
<comment type="pathway">
    <text evidence="3 19">Cofactor biosynthesis; adenosylcobalamin biosynthesis; adenosylcobalamin from cob(II)yrinate a,c-diamide: step 7/7.</text>
</comment>
<dbReference type="GO" id="GO:0051073">
    <property type="term" value="F:adenosylcobinamide-GDP ribazoletransferase activity"/>
    <property type="evidence" value="ECO:0007669"/>
    <property type="project" value="UniProtKB-UniRule"/>
</dbReference>
<evidence type="ECO:0000313" key="31">
    <source>
        <dbReference type="Proteomes" id="UP000286561"/>
    </source>
</evidence>
<evidence type="ECO:0000313" key="20">
    <source>
        <dbReference type="EMBL" id="CUM87399.1"/>
    </source>
</evidence>
<feature type="transmembrane region" description="Helical" evidence="19">
    <location>
        <begin position="67"/>
        <end position="90"/>
    </location>
</feature>
<dbReference type="EMBL" id="CYZL01000005">
    <property type="protein sequence ID" value="CUN89089.1"/>
    <property type="molecule type" value="Genomic_DNA"/>
</dbReference>
<evidence type="ECO:0000256" key="8">
    <source>
        <dbReference type="ARBA" id="ARBA00022573"/>
    </source>
</evidence>